<feature type="signal peptide" evidence="1">
    <location>
        <begin position="1"/>
        <end position="20"/>
    </location>
</feature>
<name>A0A9C6WHY5_DROAB</name>
<dbReference type="AlphaFoldDB" id="A0A9C6WHY5"/>
<dbReference type="Gene3D" id="3.15.10.30">
    <property type="entry name" value="Haemolymph juvenile hormone binding protein"/>
    <property type="match status" value="1"/>
</dbReference>
<evidence type="ECO:0000256" key="1">
    <source>
        <dbReference type="SAM" id="SignalP"/>
    </source>
</evidence>
<dbReference type="GeneID" id="127565983"/>
<keyword evidence="2" id="KW-1185">Reference proteome</keyword>
<feature type="chain" id="PRO_5039183533" evidence="1">
    <location>
        <begin position="21"/>
        <end position="251"/>
    </location>
</feature>
<dbReference type="InterPro" id="IPR038606">
    <property type="entry name" value="To_sf"/>
</dbReference>
<dbReference type="InterPro" id="IPR010562">
    <property type="entry name" value="Haemolymph_juvenile_hormone-bd"/>
</dbReference>
<dbReference type="Pfam" id="PF06585">
    <property type="entry name" value="JHBP"/>
    <property type="match status" value="1"/>
</dbReference>
<dbReference type="Proteomes" id="UP000515160">
    <property type="component" value="Chromosome 2R"/>
</dbReference>
<proteinExistence type="predicted"/>
<evidence type="ECO:0000313" key="3">
    <source>
        <dbReference type="RefSeq" id="XP_051863084.1"/>
    </source>
</evidence>
<organism evidence="2 3">
    <name type="scientific">Drosophila albomicans</name>
    <name type="common">Fruit fly</name>
    <dbReference type="NCBI Taxonomy" id="7291"/>
    <lineage>
        <taxon>Eukaryota</taxon>
        <taxon>Metazoa</taxon>
        <taxon>Ecdysozoa</taxon>
        <taxon>Arthropoda</taxon>
        <taxon>Hexapoda</taxon>
        <taxon>Insecta</taxon>
        <taxon>Pterygota</taxon>
        <taxon>Neoptera</taxon>
        <taxon>Endopterygota</taxon>
        <taxon>Diptera</taxon>
        <taxon>Brachycera</taxon>
        <taxon>Muscomorpha</taxon>
        <taxon>Ephydroidea</taxon>
        <taxon>Drosophilidae</taxon>
        <taxon>Drosophila</taxon>
    </lineage>
</organism>
<evidence type="ECO:0000313" key="2">
    <source>
        <dbReference type="Proteomes" id="UP000515160"/>
    </source>
</evidence>
<accession>A0A9C6WHY5</accession>
<dbReference type="RefSeq" id="XP_051863084.1">
    <property type="nucleotide sequence ID" value="XM_052007124.1"/>
</dbReference>
<reference evidence="3" key="1">
    <citation type="submission" date="2025-08" db="UniProtKB">
        <authorList>
            <consortium name="RefSeq"/>
        </authorList>
    </citation>
    <scope>IDENTIFICATION</scope>
    <source>
        <strain evidence="3">15112-1751.03</strain>
        <tissue evidence="3">Whole Adult</tissue>
    </source>
</reference>
<keyword evidence="1" id="KW-0732">Signal</keyword>
<sequence>MQIHILGIALLAVTFTTAQAVEFLTEKPNLLVPCSLDDSNISNCLAKSLQNIFVNWADEIPGKDVFGLTDPFTLDNYIETKEISGFDGRPITIHNEFLNFSVKGLSQGIISAASYGDGIATASLDIPKLILNFDFKATIEDGKNITKIDDKVEMNLIGLTIDFSANFQRRETPKATFLDFSKVENHLQASDIQILSEADPDKSFNRYISDPENDFSGVFKAWDRNWVDPLLLKRVNKIFNYIPANFIIKNI</sequence>
<protein>
    <submittedName>
        <fullName evidence="3">Uncharacterized protein LOC127565983</fullName>
    </submittedName>
</protein>
<gene>
    <name evidence="3" type="primary">LOC127565983</name>
</gene>
<dbReference type="SMART" id="SM00700">
    <property type="entry name" value="JHBP"/>
    <property type="match status" value="1"/>
</dbReference>